<dbReference type="EMBL" id="GBRH01180941">
    <property type="protein sequence ID" value="JAE16955.1"/>
    <property type="molecule type" value="Transcribed_RNA"/>
</dbReference>
<evidence type="ECO:0000313" key="1">
    <source>
        <dbReference type="EMBL" id="JAE16955.1"/>
    </source>
</evidence>
<organism evidence="1">
    <name type="scientific">Arundo donax</name>
    <name type="common">Giant reed</name>
    <name type="synonym">Donax arundinaceus</name>
    <dbReference type="NCBI Taxonomy" id="35708"/>
    <lineage>
        <taxon>Eukaryota</taxon>
        <taxon>Viridiplantae</taxon>
        <taxon>Streptophyta</taxon>
        <taxon>Embryophyta</taxon>
        <taxon>Tracheophyta</taxon>
        <taxon>Spermatophyta</taxon>
        <taxon>Magnoliopsida</taxon>
        <taxon>Liliopsida</taxon>
        <taxon>Poales</taxon>
        <taxon>Poaceae</taxon>
        <taxon>PACMAD clade</taxon>
        <taxon>Arundinoideae</taxon>
        <taxon>Arundineae</taxon>
        <taxon>Arundo</taxon>
    </lineage>
</organism>
<accession>A0A0A9FVU5</accession>
<protein>
    <submittedName>
        <fullName evidence="1">Uncharacterized protein</fullName>
    </submittedName>
</protein>
<proteinExistence type="predicted"/>
<name>A0A0A9FVU5_ARUDO</name>
<reference evidence="1" key="2">
    <citation type="journal article" date="2015" name="Data Brief">
        <title>Shoot transcriptome of the giant reed, Arundo donax.</title>
        <authorList>
            <person name="Barrero R.A."/>
            <person name="Guerrero F.D."/>
            <person name="Moolhuijzen P."/>
            <person name="Goolsby J.A."/>
            <person name="Tidwell J."/>
            <person name="Bellgard S.E."/>
            <person name="Bellgard M.I."/>
        </authorList>
    </citation>
    <scope>NUCLEOTIDE SEQUENCE</scope>
    <source>
        <tissue evidence="1">Shoot tissue taken approximately 20 cm above the soil surface</tissue>
    </source>
</reference>
<dbReference type="AlphaFoldDB" id="A0A0A9FVU5"/>
<sequence>MGGLGHLSLHRFIPSSARKERTTAIGCLLLLV</sequence>
<reference evidence="1" key="1">
    <citation type="submission" date="2014-09" db="EMBL/GenBank/DDBJ databases">
        <authorList>
            <person name="Magalhaes I.L.F."/>
            <person name="Oliveira U."/>
            <person name="Santos F.R."/>
            <person name="Vidigal T.H.D.A."/>
            <person name="Brescovit A.D."/>
            <person name="Santos A.J."/>
        </authorList>
    </citation>
    <scope>NUCLEOTIDE SEQUENCE</scope>
    <source>
        <tissue evidence="1">Shoot tissue taken approximately 20 cm above the soil surface</tissue>
    </source>
</reference>